<reference evidence="2" key="1">
    <citation type="submission" date="2016-04" db="EMBL/GenBank/DDBJ databases">
        <authorList>
            <person name="Evans L.H."/>
            <person name="Alamgir A."/>
            <person name="Owens N."/>
            <person name="Weber N.D."/>
            <person name="Virtaneva K."/>
            <person name="Barbian K."/>
            <person name="Babar A."/>
            <person name="Rosenke K."/>
        </authorList>
    </citation>
    <scope>NUCLEOTIDE SEQUENCE</scope>
    <source>
        <strain evidence="2">92-2</strain>
    </source>
</reference>
<sequence>MPGPVQNLGSGTNRSRQASAQQRPDKTLPNLPQHTFMDTAVTLRVWAKASGKQKMKKPSQRGPFHVEVAAANAYAVTAAIWKD</sequence>
<dbReference type="EMBL" id="FLUP01000001">
    <property type="protein sequence ID" value="SBW03261.1"/>
    <property type="molecule type" value="Genomic_DNA"/>
</dbReference>
<name>A0A212JUY7_9BACT</name>
<proteinExistence type="predicted"/>
<feature type="compositionally biased region" description="Polar residues" evidence="1">
    <location>
        <begin position="7"/>
        <end position="22"/>
    </location>
</feature>
<evidence type="ECO:0000313" key="2">
    <source>
        <dbReference type="EMBL" id="SBW03261.1"/>
    </source>
</evidence>
<gene>
    <name evidence="2" type="ORF">KM92DES2_11771</name>
</gene>
<evidence type="ECO:0000256" key="1">
    <source>
        <dbReference type="SAM" id="MobiDB-lite"/>
    </source>
</evidence>
<protein>
    <submittedName>
        <fullName evidence="2">Uncharacterized protein</fullName>
    </submittedName>
</protein>
<feature type="region of interest" description="Disordered" evidence="1">
    <location>
        <begin position="1"/>
        <end position="34"/>
    </location>
</feature>
<accession>A0A212JUY7</accession>
<dbReference type="AlphaFoldDB" id="A0A212JUY7"/>
<organism evidence="2">
    <name type="scientific">uncultured Desulfovibrio sp</name>
    <dbReference type="NCBI Taxonomy" id="167968"/>
    <lineage>
        <taxon>Bacteria</taxon>
        <taxon>Pseudomonadati</taxon>
        <taxon>Thermodesulfobacteriota</taxon>
        <taxon>Desulfovibrionia</taxon>
        <taxon>Desulfovibrionales</taxon>
        <taxon>Desulfovibrionaceae</taxon>
        <taxon>Desulfovibrio</taxon>
        <taxon>environmental samples</taxon>
    </lineage>
</organism>